<keyword evidence="13" id="KW-1185">Reference proteome</keyword>
<reference evidence="12" key="1">
    <citation type="journal article" date="2020" name="Cell">
        <title>Large-Scale Comparative Analyses of Tick Genomes Elucidate Their Genetic Diversity and Vector Capacities.</title>
        <authorList>
            <consortium name="Tick Genome and Microbiome Consortium (TIGMIC)"/>
            <person name="Jia N."/>
            <person name="Wang J."/>
            <person name="Shi W."/>
            <person name="Du L."/>
            <person name="Sun Y."/>
            <person name="Zhan W."/>
            <person name="Jiang J.F."/>
            <person name="Wang Q."/>
            <person name="Zhang B."/>
            <person name="Ji P."/>
            <person name="Bell-Sakyi L."/>
            <person name="Cui X.M."/>
            <person name="Yuan T.T."/>
            <person name="Jiang B.G."/>
            <person name="Yang W.F."/>
            <person name="Lam T.T."/>
            <person name="Chang Q.C."/>
            <person name="Ding S.J."/>
            <person name="Wang X.J."/>
            <person name="Zhu J.G."/>
            <person name="Ruan X.D."/>
            <person name="Zhao L."/>
            <person name="Wei J.T."/>
            <person name="Ye R.Z."/>
            <person name="Que T.C."/>
            <person name="Du C.H."/>
            <person name="Zhou Y.H."/>
            <person name="Cheng J.X."/>
            <person name="Dai P.F."/>
            <person name="Guo W.B."/>
            <person name="Han X.H."/>
            <person name="Huang E.J."/>
            <person name="Li L.F."/>
            <person name="Wei W."/>
            <person name="Gao Y.C."/>
            <person name="Liu J.Z."/>
            <person name="Shao H.Z."/>
            <person name="Wang X."/>
            <person name="Wang C.C."/>
            <person name="Yang T.C."/>
            <person name="Huo Q.B."/>
            <person name="Li W."/>
            <person name="Chen H.Y."/>
            <person name="Chen S.E."/>
            <person name="Zhou L.G."/>
            <person name="Ni X.B."/>
            <person name="Tian J.H."/>
            <person name="Sheng Y."/>
            <person name="Liu T."/>
            <person name="Pan Y.S."/>
            <person name="Xia L.Y."/>
            <person name="Li J."/>
            <person name="Zhao F."/>
            <person name="Cao W.C."/>
        </authorList>
    </citation>
    <scope>NUCLEOTIDE SEQUENCE</scope>
    <source>
        <strain evidence="12">Rmic-2018</strain>
    </source>
</reference>
<evidence type="ECO:0000256" key="5">
    <source>
        <dbReference type="ARBA" id="ARBA00022703"/>
    </source>
</evidence>
<sequence length="250" mass="26580">MSASAGQWQVVSSKSSKNKSSAGGGADGKMSKAQKKKLAENMPRIEPLAPLKESSTLYEALQEKEEQKKPAAPPPKPAKKPPKKKTKEAGAQRPTSLSVLLKQVSASEVSQLVTEDRLRFPTNPLLWAKDVVFYLNSQLEGAPASESQPPFEGRPAGFPLNELAGDVRRQLEDVILGTTDEARSLLWDHCLNGALQALVAPSGGQNAGSSSVLGFLICLQLLASRHPHIVTGALPKVMVLAAAHCSCTSV</sequence>
<dbReference type="EMBL" id="JABSTU010000005">
    <property type="protein sequence ID" value="KAH8032606.1"/>
    <property type="molecule type" value="Genomic_DNA"/>
</dbReference>
<accession>A0A9J6EE20</accession>
<comment type="function">
    <text evidence="10">Critical mediator, in cooperation with CASP4, of endoplasmic reticulum-stress induced apoptosis. Required or the activation of CASP4 following endoplasmic reticulum stress.</text>
</comment>
<comment type="subcellular location">
    <subcellularLocation>
        <location evidence="1">Endoplasmic reticulum membrane</location>
        <topology evidence="1">Multi-pass membrane protein</topology>
    </subcellularLocation>
</comment>
<organism evidence="12 13">
    <name type="scientific">Rhipicephalus microplus</name>
    <name type="common">Cattle tick</name>
    <name type="synonym">Boophilus microplus</name>
    <dbReference type="NCBI Taxonomy" id="6941"/>
    <lineage>
        <taxon>Eukaryota</taxon>
        <taxon>Metazoa</taxon>
        <taxon>Ecdysozoa</taxon>
        <taxon>Arthropoda</taxon>
        <taxon>Chelicerata</taxon>
        <taxon>Arachnida</taxon>
        <taxon>Acari</taxon>
        <taxon>Parasitiformes</taxon>
        <taxon>Ixodida</taxon>
        <taxon>Ixodoidea</taxon>
        <taxon>Ixodidae</taxon>
        <taxon>Rhipicephalinae</taxon>
        <taxon>Rhipicephalus</taxon>
        <taxon>Boophilus</taxon>
    </lineage>
</organism>
<evidence type="ECO:0000256" key="3">
    <source>
        <dbReference type="ARBA" id="ARBA00011720"/>
    </source>
</evidence>
<dbReference type="Pfam" id="PF10151">
    <property type="entry name" value="TMEM214"/>
    <property type="match status" value="1"/>
</dbReference>
<dbReference type="GO" id="GO:0006915">
    <property type="term" value="P:apoptotic process"/>
    <property type="evidence" value="ECO:0007669"/>
    <property type="project" value="UniProtKB-KW"/>
</dbReference>
<feature type="compositionally biased region" description="Basic residues" evidence="11">
    <location>
        <begin position="77"/>
        <end position="86"/>
    </location>
</feature>
<evidence type="ECO:0000256" key="4">
    <source>
        <dbReference type="ARBA" id="ARBA00022692"/>
    </source>
</evidence>
<dbReference type="Proteomes" id="UP000821866">
    <property type="component" value="Chromosome 3"/>
</dbReference>
<dbReference type="PANTHER" id="PTHR13448:SF0">
    <property type="entry name" value="TRANSMEMBRANE PROTEIN 214"/>
    <property type="match status" value="1"/>
</dbReference>
<dbReference type="AlphaFoldDB" id="A0A9J6EE20"/>
<comment type="caution">
    <text evidence="12">The sequence shown here is derived from an EMBL/GenBank/DDBJ whole genome shotgun (WGS) entry which is preliminary data.</text>
</comment>
<protein>
    <submittedName>
        <fullName evidence="12">Uncharacterized protein</fullName>
    </submittedName>
</protein>
<reference evidence="12" key="2">
    <citation type="submission" date="2021-09" db="EMBL/GenBank/DDBJ databases">
        <authorList>
            <person name="Jia N."/>
            <person name="Wang J."/>
            <person name="Shi W."/>
            <person name="Du L."/>
            <person name="Sun Y."/>
            <person name="Zhan W."/>
            <person name="Jiang J."/>
            <person name="Wang Q."/>
            <person name="Zhang B."/>
            <person name="Ji P."/>
            <person name="Sakyi L.B."/>
            <person name="Cui X."/>
            <person name="Yuan T."/>
            <person name="Jiang B."/>
            <person name="Yang W."/>
            <person name="Lam T.T.-Y."/>
            <person name="Chang Q."/>
            <person name="Ding S."/>
            <person name="Wang X."/>
            <person name="Zhu J."/>
            <person name="Ruan X."/>
            <person name="Zhao L."/>
            <person name="Wei J."/>
            <person name="Que T."/>
            <person name="Du C."/>
            <person name="Cheng J."/>
            <person name="Dai P."/>
            <person name="Han X."/>
            <person name="Huang E."/>
            <person name="Gao Y."/>
            <person name="Liu J."/>
            <person name="Shao H."/>
            <person name="Ye R."/>
            <person name="Li L."/>
            <person name="Wei W."/>
            <person name="Wang X."/>
            <person name="Wang C."/>
            <person name="Huo Q."/>
            <person name="Li W."/>
            <person name="Guo W."/>
            <person name="Chen H."/>
            <person name="Chen S."/>
            <person name="Zhou L."/>
            <person name="Zhou L."/>
            <person name="Ni X."/>
            <person name="Tian J."/>
            <person name="Zhou Y."/>
            <person name="Sheng Y."/>
            <person name="Liu T."/>
            <person name="Pan Y."/>
            <person name="Xia L."/>
            <person name="Li J."/>
            <person name="Zhao F."/>
            <person name="Cao W."/>
        </authorList>
    </citation>
    <scope>NUCLEOTIDE SEQUENCE</scope>
    <source>
        <strain evidence="12">Rmic-2018</strain>
        <tissue evidence="12">Larvae</tissue>
    </source>
</reference>
<keyword evidence="9" id="KW-0325">Glycoprotein</keyword>
<evidence type="ECO:0000256" key="10">
    <source>
        <dbReference type="ARBA" id="ARBA00024938"/>
    </source>
</evidence>
<evidence type="ECO:0000256" key="2">
    <source>
        <dbReference type="ARBA" id="ARBA00007984"/>
    </source>
</evidence>
<keyword evidence="6" id="KW-0256">Endoplasmic reticulum</keyword>
<evidence type="ECO:0000256" key="9">
    <source>
        <dbReference type="ARBA" id="ARBA00023180"/>
    </source>
</evidence>
<dbReference type="VEuPathDB" id="VectorBase:LOC119163432"/>
<dbReference type="InterPro" id="IPR019308">
    <property type="entry name" value="TMEM214"/>
</dbReference>
<evidence type="ECO:0000256" key="6">
    <source>
        <dbReference type="ARBA" id="ARBA00022824"/>
    </source>
</evidence>
<evidence type="ECO:0000256" key="11">
    <source>
        <dbReference type="SAM" id="MobiDB-lite"/>
    </source>
</evidence>
<name>A0A9J6EE20_RHIMP</name>
<evidence type="ECO:0000256" key="7">
    <source>
        <dbReference type="ARBA" id="ARBA00022989"/>
    </source>
</evidence>
<dbReference type="GO" id="GO:0005794">
    <property type="term" value="C:Golgi apparatus"/>
    <property type="evidence" value="ECO:0007669"/>
    <property type="project" value="TreeGrafter"/>
</dbReference>
<dbReference type="PANTHER" id="PTHR13448">
    <property type="entry name" value="TRANSMEMBRANE PROTEIN 214"/>
    <property type="match status" value="1"/>
</dbReference>
<evidence type="ECO:0000313" key="13">
    <source>
        <dbReference type="Proteomes" id="UP000821866"/>
    </source>
</evidence>
<dbReference type="GO" id="GO:0005789">
    <property type="term" value="C:endoplasmic reticulum membrane"/>
    <property type="evidence" value="ECO:0007669"/>
    <property type="project" value="UniProtKB-SubCell"/>
</dbReference>
<keyword evidence="4" id="KW-0812">Transmembrane</keyword>
<keyword evidence="5" id="KW-0053">Apoptosis</keyword>
<comment type="subunit">
    <text evidence="3">Constitutively interacts with CASP4; required for the localization of procaspase 4 to the ER.</text>
</comment>
<evidence type="ECO:0000256" key="1">
    <source>
        <dbReference type="ARBA" id="ARBA00004477"/>
    </source>
</evidence>
<gene>
    <name evidence="12" type="ORF">HPB51_026059</name>
</gene>
<keyword evidence="7" id="KW-1133">Transmembrane helix</keyword>
<evidence type="ECO:0000313" key="12">
    <source>
        <dbReference type="EMBL" id="KAH8032606.1"/>
    </source>
</evidence>
<feature type="region of interest" description="Disordered" evidence="11">
    <location>
        <begin position="1"/>
        <end position="97"/>
    </location>
</feature>
<evidence type="ECO:0000256" key="8">
    <source>
        <dbReference type="ARBA" id="ARBA00023136"/>
    </source>
</evidence>
<feature type="compositionally biased region" description="Low complexity" evidence="11">
    <location>
        <begin position="12"/>
        <end position="21"/>
    </location>
</feature>
<keyword evidence="8" id="KW-0472">Membrane</keyword>
<feature type="compositionally biased region" description="Polar residues" evidence="11">
    <location>
        <begin position="1"/>
        <end position="11"/>
    </location>
</feature>
<comment type="similarity">
    <text evidence="2">Belongs to the TMEM214 family.</text>
</comment>
<proteinExistence type="inferred from homology"/>